<evidence type="ECO:0000256" key="1">
    <source>
        <dbReference type="SAM" id="Phobius"/>
    </source>
</evidence>
<dbReference type="RefSeq" id="WP_077169820.1">
    <property type="nucleotide sequence ID" value="NZ_LFZS01000013.1"/>
</dbReference>
<dbReference type="EMBL" id="LFZS01000013">
    <property type="protein sequence ID" value="ONN53010.1"/>
    <property type="molecule type" value="Genomic_DNA"/>
</dbReference>
<feature type="transmembrane region" description="Helical" evidence="1">
    <location>
        <begin position="45"/>
        <end position="66"/>
    </location>
</feature>
<feature type="transmembrane region" description="Helical" evidence="1">
    <location>
        <begin position="16"/>
        <end position="38"/>
    </location>
</feature>
<proteinExistence type="predicted"/>
<keyword evidence="1" id="KW-0472">Membrane</keyword>
<feature type="transmembrane region" description="Helical" evidence="1">
    <location>
        <begin position="137"/>
        <end position="157"/>
    </location>
</feature>
<comment type="caution">
    <text evidence="2">The sequence shown here is derived from an EMBL/GenBank/DDBJ whole genome shotgun (WGS) entry which is preliminary data.</text>
</comment>
<reference evidence="2 3" key="1">
    <citation type="submission" date="2015-07" db="EMBL/GenBank/DDBJ databases">
        <title>Acinetobacter yuneri, a novel member of Acinetobacter calcoaceticus-Acinetobacter baumannii complex isolated from clinical specimen.</title>
        <authorList>
            <person name="Yu Y."/>
        </authorList>
    </citation>
    <scope>NUCLEOTIDE SEQUENCE [LARGE SCALE GENOMIC DNA]</scope>
    <source>
        <strain evidence="2 3">A362</strain>
    </source>
</reference>
<organism evidence="2 3">
    <name type="scientific">Acinetobacter genomosp. 33YU</name>
    <dbReference type="NCBI Taxonomy" id="1675530"/>
    <lineage>
        <taxon>Bacteria</taxon>
        <taxon>Pseudomonadati</taxon>
        <taxon>Pseudomonadota</taxon>
        <taxon>Gammaproteobacteria</taxon>
        <taxon>Moraxellales</taxon>
        <taxon>Moraxellaceae</taxon>
        <taxon>Acinetobacter</taxon>
    </lineage>
</organism>
<feature type="transmembrane region" description="Helical" evidence="1">
    <location>
        <begin position="110"/>
        <end position="131"/>
    </location>
</feature>
<feature type="transmembrane region" description="Helical" evidence="1">
    <location>
        <begin position="169"/>
        <end position="190"/>
    </location>
</feature>
<feature type="transmembrane region" description="Helical" evidence="1">
    <location>
        <begin position="210"/>
        <end position="233"/>
    </location>
</feature>
<evidence type="ECO:0000313" key="2">
    <source>
        <dbReference type="EMBL" id="ONN53010.1"/>
    </source>
</evidence>
<name>A0A1V2USQ8_9GAMM</name>
<accession>A0A1V2USQ8</accession>
<dbReference type="AlphaFoldDB" id="A0A1V2USQ8"/>
<protein>
    <submittedName>
        <fullName evidence="2">Membrane protein</fullName>
    </submittedName>
</protein>
<dbReference type="Proteomes" id="UP000189376">
    <property type="component" value="Unassembled WGS sequence"/>
</dbReference>
<gene>
    <name evidence="2" type="ORF">AC058_14820</name>
</gene>
<sequence>MHVVIEPSALRTKSPFFIIAKNFFIFGLLWILSLFLYGVFDYESYFSIFIYLTSSYATYFFGYLIFKPVVTDLDDNSVKRVENLSLILLVLYYIIIPLRCFLVEIHHDLYGLRLMFGFIYPIWILTPIFITNPKNKFYIYLCVLVCALEVIFWILFFKMTGSKFYKDPLSVSMFAGNFIFALTFPLYLSWLREIDINKWVLPFFFKEHRFISKLISWVVIGLGSFFMFLFYLFF</sequence>
<feature type="transmembrane region" description="Helical" evidence="1">
    <location>
        <begin position="86"/>
        <end position="103"/>
    </location>
</feature>
<keyword evidence="3" id="KW-1185">Reference proteome</keyword>
<keyword evidence="1" id="KW-0812">Transmembrane</keyword>
<keyword evidence="1" id="KW-1133">Transmembrane helix</keyword>
<evidence type="ECO:0000313" key="3">
    <source>
        <dbReference type="Proteomes" id="UP000189376"/>
    </source>
</evidence>